<comment type="subcellular location">
    <subcellularLocation>
        <location evidence="1 7">Cell membrane</location>
        <topology evidence="1 7">Multi-pass membrane protein</topology>
    </subcellularLocation>
</comment>
<evidence type="ECO:0000259" key="8">
    <source>
        <dbReference type="PROSITE" id="PS50928"/>
    </source>
</evidence>
<evidence type="ECO:0000256" key="1">
    <source>
        <dbReference type="ARBA" id="ARBA00004651"/>
    </source>
</evidence>
<name>A0A543DI56_9PSEU</name>
<gene>
    <name evidence="9" type="ORF">FB558_4758</name>
</gene>
<dbReference type="Pfam" id="PF12911">
    <property type="entry name" value="OppC_N"/>
    <property type="match status" value="1"/>
</dbReference>
<dbReference type="Gene3D" id="1.10.3720.10">
    <property type="entry name" value="MetI-like"/>
    <property type="match status" value="1"/>
</dbReference>
<keyword evidence="5 7" id="KW-1133">Transmembrane helix</keyword>
<evidence type="ECO:0000256" key="7">
    <source>
        <dbReference type="RuleBase" id="RU363032"/>
    </source>
</evidence>
<organism evidence="9 10">
    <name type="scientific">Pseudonocardia kunmingensis</name>
    <dbReference type="NCBI Taxonomy" id="630975"/>
    <lineage>
        <taxon>Bacteria</taxon>
        <taxon>Bacillati</taxon>
        <taxon>Actinomycetota</taxon>
        <taxon>Actinomycetes</taxon>
        <taxon>Pseudonocardiales</taxon>
        <taxon>Pseudonocardiaceae</taxon>
        <taxon>Pseudonocardia</taxon>
    </lineage>
</organism>
<sequence>MSVEIRPAAPTTAVAPPPTATAGVLSRLARDPRAVACAVFLLVLVAAAALAPWLAPHDPNAQNYEVILQPAGTPGYLLGSDDLGRDILSRLLHGARASLLASVLAVGVALGIGIPLGLAAGYLGGAVDMALMRVIDTLLSFPAIILAIGITAALQPSLVNSMIAVGIVFAPSVARLMRAQVLAVKEEPYVDAARTFGSRGGYLVRRHLLPNAIQPVLVQASLLLSHALIAEASLSFLGLGVQPPGSSWGSMLARAYTFIYHAPLQMLAPGIAIVATALAFTVLGDVAQRAIDPKFRRTA</sequence>
<feature type="transmembrane region" description="Helical" evidence="7">
    <location>
        <begin position="99"/>
        <end position="123"/>
    </location>
</feature>
<dbReference type="SUPFAM" id="SSF161098">
    <property type="entry name" value="MetI-like"/>
    <property type="match status" value="1"/>
</dbReference>
<keyword evidence="3" id="KW-1003">Cell membrane</keyword>
<dbReference type="PROSITE" id="PS50928">
    <property type="entry name" value="ABC_TM1"/>
    <property type="match status" value="1"/>
</dbReference>
<keyword evidence="4 7" id="KW-0812">Transmembrane</keyword>
<evidence type="ECO:0000256" key="3">
    <source>
        <dbReference type="ARBA" id="ARBA00022475"/>
    </source>
</evidence>
<protein>
    <submittedName>
        <fullName evidence="9">Peptide/nickel transport system permease protein</fullName>
    </submittedName>
</protein>
<dbReference type="InterPro" id="IPR050366">
    <property type="entry name" value="BP-dependent_transpt_permease"/>
</dbReference>
<feature type="transmembrane region" description="Helical" evidence="7">
    <location>
        <begin position="130"/>
        <end position="152"/>
    </location>
</feature>
<dbReference type="Pfam" id="PF00528">
    <property type="entry name" value="BPD_transp_1"/>
    <property type="match status" value="1"/>
</dbReference>
<dbReference type="InterPro" id="IPR025966">
    <property type="entry name" value="OppC_N"/>
</dbReference>
<dbReference type="InterPro" id="IPR000515">
    <property type="entry name" value="MetI-like"/>
</dbReference>
<dbReference type="GO" id="GO:0005886">
    <property type="term" value="C:plasma membrane"/>
    <property type="evidence" value="ECO:0007669"/>
    <property type="project" value="UniProtKB-SubCell"/>
</dbReference>
<evidence type="ECO:0000313" key="9">
    <source>
        <dbReference type="EMBL" id="TQM09017.1"/>
    </source>
</evidence>
<dbReference type="CDD" id="cd06261">
    <property type="entry name" value="TM_PBP2"/>
    <property type="match status" value="1"/>
</dbReference>
<dbReference type="OrthoDB" id="3531748at2"/>
<dbReference type="PANTHER" id="PTHR43386">
    <property type="entry name" value="OLIGOPEPTIDE TRANSPORT SYSTEM PERMEASE PROTEIN APPC"/>
    <property type="match status" value="1"/>
</dbReference>
<feature type="transmembrane region" description="Helical" evidence="7">
    <location>
        <begin position="258"/>
        <end position="287"/>
    </location>
</feature>
<dbReference type="PANTHER" id="PTHR43386:SF25">
    <property type="entry name" value="PEPTIDE ABC TRANSPORTER PERMEASE PROTEIN"/>
    <property type="match status" value="1"/>
</dbReference>
<evidence type="ECO:0000256" key="5">
    <source>
        <dbReference type="ARBA" id="ARBA00022989"/>
    </source>
</evidence>
<dbReference type="InterPro" id="IPR035906">
    <property type="entry name" value="MetI-like_sf"/>
</dbReference>
<comment type="caution">
    <text evidence="9">The sequence shown here is derived from an EMBL/GenBank/DDBJ whole genome shotgun (WGS) entry which is preliminary data.</text>
</comment>
<evidence type="ECO:0000313" key="10">
    <source>
        <dbReference type="Proteomes" id="UP000315677"/>
    </source>
</evidence>
<dbReference type="EMBL" id="VFPA01000003">
    <property type="protein sequence ID" value="TQM09017.1"/>
    <property type="molecule type" value="Genomic_DNA"/>
</dbReference>
<evidence type="ECO:0000256" key="2">
    <source>
        <dbReference type="ARBA" id="ARBA00022448"/>
    </source>
</evidence>
<keyword evidence="2 7" id="KW-0813">Transport</keyword>
<feature type="transmembrane region" description="Helical" evidence="7">
    <location>
        <begin position="34"/>
        <end position="55"/>
    </location>
</feature>
<keyword evidence="6 7" id="KW-0472">Membrane</keyword>
<keyword evidence="10" id="KW-1185">Reference proteome</keyword>
<accession>A0A543DI56</accession>
<evidence type="ECO:0000256" key="6">
    <source>
        <dbReference type="ARBA" id="ARBA00023136"/>
    </source>
</evidence>
<feature type="domain" description="ABC transmembrane type-1" evidence="8">
    <location>
        <begin position="95"/>
        <end position="284"/>
    </location>
</feature>
<dbReference type="AlphaFoldDB" id="A0A543DI56"/>
<comment type="similarity">
    <text evidence="7">Belongs to the binding-protein-dependent transport system permease family.</text>
</comment>
<dbReference type="RefSeq" id="WP_142056916.1">
    <property type="nucleotide sequence ID" value="NZ_VFPA01000003.1"/>
</dbReference>
<dbReference type="Proteomes" id="UP000315677">
    <property type="component" value="Unassembled WGS sequence"/>
</dbReference>
<dbReference type="GO" id="GO:0055085">
    <property type="term" value="P:transmembrane transport"/>
    <property type="evidence" value="ECO:0007669"/>
    <property type="project" value="InterPro"/>
</dbReference>
<proteinExistence type="inferred from homology"/>
<reference evidence="9 10" key="1">
    <citation type="submission" date="2019-06" db="EMBL/GenBank/DDBJ databases">
        <title>Sequencing the genomes of 1000 actinobacteria strains.</title>
        <authorList>
            <person name="Klenk H.-P."/>
        </authorList>
    </citation>
    <scope>NUCLEOTIDE SEQUENCE [LARGE SCALE GENOMIC DNA]</scope>
    <source>
        <strain evidence="9 10">DSM 45301</strain>
    </source>
</reference>
<evidence type="ECO:0000256" key="4">
    <source>
        <dbReference type="ARBA" id="ARBA00022692"/>
    </source>
</evidence>